<accession>A0AAN5CSF0</accession>
<evidence type="ECO:0000313" key="4">
    <source>
        <dbReference type="EMBL" id="GMR49327.1"/>
    </source>
</evidence>
<evidence type="ECO:0000259" key="2">
    <source>
        <dbReference type="PROSITE" id="PS00022"/>
    </source>
</evidence>
<feature type="signal peptide" evidence="1">
    <location>
        <begin position="1"/>
        <end position="18"/>
    </location>
</feature>
<evidence type="ECO:0000256" key="1">
    <source>
        <dbReference type="SAM" id="SignalP"/>
    </source>
</evidence>
<protein>
    <recommendedName>
        <fullName evidence="2 3">EGF-like domain-containing protein</fullName>
    </recommendedName>
</protein>
<keyword evidence="5" id="KW-1185">Reference proteome</keyword>
<feature type="domain" description="EGF-like" evidence="2">
    <location>
        <begin position="159"/>
        <end position="170"/>
    </location>
</feature>
<name>A0AAN5CSF0_9BILA</name>
<dbReference type="Gene3D" id="2.10.25.10">
    <property type="entry name" value="Laminin"/>
    <property type="match status" value="1"/>
</dbReference>
<evidence type="ECO:0000259" key="3">
    <source>
        <dbReference type="PROSITE" id="PS01186"/>
    </source>
</evidence>
<feature type="non-terminal residue" evidence="4">
    <location>
        <position position="195"/>
    </location>
</feature>
<dbReference type="Proteomes" id="UP001328107">
    <property type="component" value="Unassembled WGS sequence"/>
</dbReference>
<reference evidence="5" key="1">
    <citation type="submission" date="2022-10" db="EMBL/GenBank/DDBJ databases">
        <title>Genome assembly of Pristionchus species.</title>
        <authorList>
            <person name="Yoshida K."/>
            <person name="Sommer R.J."/>
        </authorList>
    </citation>
    <scope>NUCLEOTIDE SEQUENCE [LARGE SCALE GENOMIC DNA]</scope>
    <source>
        <strain evidence="5">RS5460</strain>
    </source>
</reference>
<dbReference type="InterPro" id="IPR000742">
    <property type="entry name" value="EGF"/>
</dbReference>
<sequence>WLVVWLLLWFYSIVNVLSLRCVEDSLGENACNFYDYFAICNEDLSMPHCTCSAGWTGKYCNSDISDGAGPEIDTTRCELYDDGWELYDNICVEDDSLATCNVETDKPRCTCSPKWTGEYCDTALIDPTRCEPWGLYYDNICVEEDSAAICNVETEKPRCTCSPKWTGVYCDIAVTNPDIDPTRCKQYEDEWWILH</sequence>
<dbReference type="EMBL" id="BTRK01000004">
    <property type="protein sequence ID" value="GMR49327.1"/>
    <property type="molecule type" value="Genomic_DNA"/>
</dbReference>
<feature type="chain" id="PRO_5042870280" description="EGF-like domain-containing protein" evidence="1">
    <location>
        <begin position="19"/>
        <end position="195"/>
    </location>
</feature>
<feature type="domain" description="EGF-like" evidence="2">
    <location>
        <begin position="109"/>
        <end position="120"/>
    </location>
</feature>
<dbReference type="PROSITE" id="PS01186">
    <property type="entry name" value="EGF_2"/>
    <property type="match status" value="1"/>
</dbReference>
<comment type="caution">
    <text evidence="4">The sequence shown here is derived from an EMBL/GenBank/DDBJ whole genome shotgun (WGS) entry which is preliminary data.</text>
</comment>
<dbReference type="AlphaFoldDB" id="A0AAN5CSF0"/>
<dbReference type="PROSITE" id="PS00022">
    <property type="entry name" value="EGF_1"/>
    <property type="match status" value="3"/>
</dbReference>
<proteinExistence type="predicted"/>
<keyword evidence="1" id="KW-0732">Signal</keyword>
<gene>
    <name evidence="4" type="ORF">PMAYCL1PPCAC_19522</name>
</gene>
<feature type="non-terminal residue" evidence="4">
    <location>
        <position position="1"/>
    </location>
</feature>
<evidence type="ECO:0000313" key="5">
    <source>
        <dbReference type="Proteomes" id="UP001328107"/>
    </source>
</evidence>
<feature type="domain" description="EGF-like" evidence="2 3">
    <location>
        <begin position="49"/>
        <end position="60"/>
    </location>
</feature>
<organism evidence="4 5">
    <name type="scientific">Pristionchus mayeri</name>
    <dbReference type="NCBI Taxonomy" id="1317129"/>
    <lineage>
        <taxon>Eukaryota</taxon>
        <taxon>Metazoa</taxon>
        <taxon>Ecdysozoa</taxon>
        <taxon>Nematoda</taxon>
        <taxon>Chromadorea</taxon>
        <taxon>Rhabditida</taxon>
        <taxon>Rhabditina</taxon>
        <taxon>Diplogasteromorpha</taxon>
        <taxon>Diplogasteroidea</taxon>
        <taxon>Neodiplogasteridae</taxon>
        <taxon>Pristionchus</taxon>
    </lineage>
</organism>